<keyword evidence="4 8" id="KW-0812">Transmembrane</keyword>
<feature type="compositionally biased region" description="Low complexity" evidence="7">
    <location>
        <begin position="13"/>
        <end position="25"/>
    </location>
</feature>
<protein>
    <submittedName>
        <fullName evidence="9">Chromate efflux transporter</fullName>
    </submittedName>
</protein>
<evidence type="ECO:0000256" key="4">
    <source>
        <dbReference type="ARBA" id="ARBA00022692"/>
    </source>
</evidence>
<evidence type="ECO:0000256" key="7">
    <source>
        <dbReference type="SAM" id="MobiDB-lite"/>
    </source>
</evidence>
<feature type="transmembrane region" description="Helical" evidence="8">
    <location>
        <begin position="279"/>
        <end position="296"/>
    </location>
</feature>
<evidence type="ECO:0000313" key="9">
    <source>
        <dbReference type="EMBL" id="UWZ57462.1"/>
    </source>
</evidence>
<sequence length="442" mass="44910">MAAEGAAVRAYGRASWPPSPTSRSTGPPPAPVRRRGCGEPPAARRCAAHQNRLVYCAGVDDSPRVALRTVLKEWGRIGCIGFGGPPAHIALLRQLCVERRQWLDDTEFEDAVAACNLLPGPASTQLAIFCAWRVRGRVGALVGGAAFILPGLAVILALAALFLAGDPPRWVAGAGAGAGAAVAAVAVQAGTSLAPASWRRAAQSGSRVRWALYLTAGIVAAATLGPWLVLVLLACGAVEVVAQRVRPGRVPQVPALLAGAGLGGGVLLSIAWVALKVGALSYGGGFVIIPLMRADAVEHYHWMSDAQFLNAVALGQITPGPVVQTVAVVGYAAAGIGGGLLASAVAFSPSFAFILLGAHRFDRLRADERVRAFLDGAGPAAIGAILGSAILLAGALTRPWQFAVLAAAAVLLLPLRRGVVPVLLGAGAVGVVIALAGGPLPT</sequence>
<feature type="transmembrane region" description="Helical" evidence="8">
    <location>
        <begin position="210"/>
        <end position="241"/>
    </location>
</feature>
<accession>A0A9Q9MQD0</accession>
<feature type="transmembrane region" description="Helical" evidence="8">
    <location>
        <begin position="340"/>
        <end position="358"/>
    </location>
</feature>
<dbReference type="PIRSF" id="PIRSF004810">
    <property type="entry name" value="ChrA"/>
    <property type="match status" value="1"/>
</dbReference>
<feature type="transmembrane region" description="Helical" evidence="8">
    <location>
        <begin position="422"/>
        <end position="440"/>
    </location>
</feature>
<dbReference type="InterPro" id="IPR014047">
    <property type="entry name" value="Chr_Tranpt_l_chain"/>
</dbReference>
<dbReference type="Proteomes" id="UP001058003">
    <property type="component" value="Chromosome"/>
</dbReference>
<feature type="region of interest" description="Disordered" evidence="7">
    <location>
        <begin position="1"/>
        <end position="37"/>
    </location>
</feature>
<dbReference type="GO" id="GO:0005886">
    <property type="term" value="C:plasma membrane"/>
    <property type="evidence" value="ECO:0007669"/>
    <property type="project" value="UniProtKB-SubCell"/>
</dbReference>
<feature type="transmembrane region" description="Helical" evidence="8">
    <location>
        <begin position="253"/>
        <end position="273"/>
    </location>
</feature>
<feature type="transmembrane region" description="Helical" evidence="8">
    <location>
        <begin position="138"/>
        <end position="163"/>
    </location>
</feature>
<dbReference type="AlphaFoldDB" id="A0A9Q9MQD0"/>
<gene>
    <name evidence="9" type="primary">chrA</name>
    <name evidence="9" type="ORF">Daura_15670</name>
</gene>
<evidence type="ECO:0000256" key="5">
    <source>
        <dbReference type="ARBA" id="ARBA00022989"/>
    </source>
</evidence>
<name>A0A9Q9MQD0_9ACTN</name>
<evidence type="ECO:0000256" key="2">
    <source>
        <dbReference type="ARBA" id="ARBA00005262"/>
    </source>
</evidence>
<dbReference type="PANTHER" id="PTHR43663">
    <property type="entry name" value="CHROMATE TRANSPORT PROTEIN-RELATED"/>
    <property type="match status" value="1"/>
</dbReference>
<organism evidence="9 10">
    <name type="scientific">Dactylosporangium aurantiacum</name>
    <dbReference type="NCBI Taxonomy" id="35754"/>
    <lineage>
        <taxon>Bacteria</taxon>
        <taxon>Bacillati</taxon>
        <taxon>Actinomycetota</taxon>
        <taxon>Actinomycetes</taxon>
        <taxon>Micromonosporales</taxon>
        <taxon>Micromonosporaceae</taxon>
        <taxon>Dactylosporangium</taxon>
    </lineage>
</organism>
<proteinExistence type="inferred from homology"/>
<evidence type="ECO:0000256" key="8">
    <source>
        <dbReference type="SAM" id="Phobius"/>
    </source>
</evidence>
<dbReference type="Pfam" id="PF02417">
    <property type="entry name" value="Chromate_transp"/>
    <property type="match status" value="2"/>
</dbReference>
<feature type="transmembrane region" description="Helical" evidence="8">
    <location>
        <begin position="370"/>
        <end position="393"/>
    </location>
</feature>
<comment type="similarity">
    <text evidence="2">Belongs to the chromate ion transporter (CHR) (TC 2.A.51) family.</text>
</comment>
<feature type="transmembrane region" description="Helical" evidence="8">
    <location>
        <begin position="170"/>
        <end position="190"/>
    </location>
</feature>
<keyword evidence="10" id="KW-1185">Reference proteome</keyword>
<dbReference type="KEGG" id="daur:Daura_15670"/>
<evidence type="ECO:0000313" key="10">
    <source>
        <dbReference type="Proteomes" id="UP001058003"/>
    </source>
</evidence>
<dbReference type="PANTHER" id="PTHR43663:SF1">
    <property type="entry name" value="CHROMATE TRANSPORTER"/>
    <property type="match status" value="1"/>
</dbReference>
<dbReference type="EMBL" id="CP073767">
    <property type="protein sequence ID" value="UWZ57462.1"/>
    <property type="molecule type" value="Genomic_DNA"/>
</dbReference>
<keyword evidence="6 8" id="KW-0472">Membrane</keyword>
<evidence type="ECO:0000256" key="1">
    <source>
        <dbReference type="ARBA" id="ARBA00004651"/>
    </source>
</evidence>
<keyword evidence="3" id="KW-1003">Cell membrane</keyword>
<evidence type="ECO:0000256" key="3">
    <source>
        <dbReference type="ARBA" id="ARBA00022475"/>
    </source>
</evidence>
<reference evidence="9" key="1">
    <citation type="submission" date="2021-04" db="EMBL/GenBank/DDBJ databases">
        <title>Dactylosporangium aurantiacum NRRL B-8018 full assembly.</title>
        <authorList>
            <person name="Hartkoorn R.C."/>
            <person name="Beaudoing E."/>
            <person name="Hot D."/>
        </authorList>
    </citation>
    <scope>NUCLEOTIDE SEQUENCE</scope>
    <source>
        <strain evidence="9">NRRL B-8018</strain>
    </source>
</reference>
<comment type="subcellular location">
    <subcellularLocation>
        <location evidence="1">Cell membrane</location>
        <topology evidence="1">Multi-pass membrane protein</topology>
    </subcellularLocation>
</comment>
<evidence type="ECO:0000256" key="6">
    <source>
        <dbReference type="ARBA" id="ARBA00023136"/>
    </source>
</evidence>
<dbReference type="NCBIfam" id="TIGR00937">
    <property type="entry name" value="2A51"/>
    <property type="match status" value="1"/>
</dbReference>
<dbReference type="InterPro" id="IPR003370">
    <property type="entry name" value="Chromate_transpt"/>
</dbReference>
<dbReference type="GO" id="GO:0015109">
    <property type="term" value="F:chromate transmembrane transporter activity"/>
    <property type="evidence" value="ECO:0007669"/>
    <property type="project" value="InterPro"/>
</dbReference>
<dbReference type="InterPro" id="IPR052518">
    <property type="entry name" value="CHR_Transporter"/>
</dbReference>
<keyword evidence="5 8" id="KW-1133">Transmembrane helix</keyword>
<dbReference type="OrthoDB" id="8969999at2"/>